<dbReference type="Proteomes" id="UP000306602">
    <property type="component" value="Unassembled WGS sequence"/>
</dbReference>
<dbReference type="AlphaFoldDB" id="A0A4S4NFP6"/>
<evidence type="ECO:0000313" key="2">
    <source>
        <dbReference type="Proteomes" id="UP000306602"/>
    </source>
</evidence>
<name>A0A4S4NFP6_9RHOB</name>
<dbReference type="EMBL" id="SRKY01000005">
    <property type="protein sequence ID" value="THH34890.1"/>
    <property type="molecule type" value="Genomic_DNA"/>
</dbReference>
<proteinExistence type="predicted"/>
<protein>
    <submittedName>
        <fullName evidence="1">SIR2 family protein</fullName>
    </submittedName>
</protein>
<dbReference type="Pfam" id="PF13289">
    <property type="entry name" value="SIR2_2"/>
    <property type="match status" value="1"/>
</dbReference>
<reference evidence="1 2" key="1">
    <citation type="submission" date="2019-04" db="EMBL/GenBank/DDBJ databases">
        <title>Shimia ponticola sp. nov., isolated from seawater.</title>
        <authorList>
            <person name="Kim Y.-O."/>
            <person name="Yoon J.-H."/>
        </authorList>
    </citation>
    <scope>NUCLEOTIDE SEQUENCE [LARGE SCALE GENOMIC DNA]</scope>
    <source>
        <strain evidence="1 2">MYP11</strain>
    </source>
</reference>
<gene>
    <name evidence="1" type="ORF">E4Z66_17800</name>
</gene>
<organism evidence="1 2">
    <name type="scientific">Aliishimia ponticola</name>
    <dbReference type="NCBI Taxonomy" id="2499833"/>
    <lineage>
        <taxon>Bacteria</taxon>
        <taxon>Pseudomonadati</taxon>
        <taxon>Pseudomonadota</taxon>
        <taxon>Alphaproteobacteria</taxon>
        <taxon>Rhodobacterales</taxon>
        <taxon>Paracoccaceae</taxon>
        <taxon>Aliishimia</taxon>
    </lineage>
</organism>
<evidence type="ECO:0000313" key="1">
    <source>
        <dbReference type="EMBL" id="THH34890.1"/>
    </source>
</evidence>
<dbReference type="OrthoDB" id="7357874at2"/>
<sequence length="445" mass="50325">MPSYSQRMDAKIRDVLLEFECQPILFMGSGIPKRYFEAPSWLELLKIVLDGMPVHHGKFEYYYQKHSGDPIAIGSELSDLVFEWAWGAGKASFPEALFEAGMSKDCFLKSLVCEHLSKVTPGNREDFSTLPKEVAALSDIRPHAIITTNYDHSLEVIFEGYVPVTGQTIIRYNTNSFGEIFHIHGDVSEPSSIVLTREDYEEWKDKKKYISAKLLTYFAEHPVFIFGYGLGDPNVKEILRDIGELVADDTGLIDNVYQVIWVKDLPKNPPEQAVFSVDGREFRINAVYAQNFQWVFEALKSQSALTSVNPKLVRALAARTMKLIRHDIPTGSVEVDYDVLERVADQDSELPKLLGIAITNNPNHTHPLTITQVAKRLGFNHWSGANKLVNRVKDETGVDLRSSDNSYHCQIKTGPGKNSKVRKWSLKSVDLLQKVKSDEEYAIEL</sequence>
<comment type="caution">
    <text evidence="1">The sequence shown here is derived from an EMBL/GenBank/DDBJ whole genome shotgun (WGS) entry which is preliminary data.</text>
</comment>
<keyword evidence="2" id="KW-1185">Reference proteome</keyword>
<accession>A0A4S4NFP6</accession>